<dbReference type="OrthoDB" id="1665149at2"/>
<evidence type="ECO:0000256" key="2">
    <source>
        <dbReference type="SAM" id="SignalP"/>
    </source>
</evidence>
<feature type="domain" description="SH3b" evidence="3">
    <location>
        <begin position="133"/>
        <end position="197"/>
    </location>
</feature>
<feature type="domain" description="SH3b" evidence="3">
    <location>
        <begin position="212"/>
        <end position="276"/>
    </location>
</feature>
<dbReference type="Proteomes" id="UP000265562">
    <property type="component" value="Chromosome"/>
</dbReference>
<feature type="region of interest" description="Disordered" evidence="1">
    <location>
        <begin position="37"/>
        <end position="126"/>
    </location>
</feature>
<reference evidence="4 5" key="1">
    <citation type="submission" date="2018-09" db="EMBL/GenBank/DDBJ databases">
        <title>Genome sequencing of Lachnoanaerobaculum umeaense DSM 23576.</title>
        <authorList>
            <person name="Kook J.-K."/>
            <person name="Park S.-N."/>
            <person name="Lim Y.K."/>
        </authorList>
    </citation>
    <scope>NUCLEOTIDE SEQUENCE [LARGE SCALE GENOMIC DNA]</scope>
    <source>
        <strain evidence="5">DSM 23576 \ CCUG 58757</strain>
    </source>
</reference>
<gene>
    <name evidence="4" type="ORF">D4A81_08505</name>
</gene>
<feature type="chain" id="PRO_5039237422" evidence="2">
    <location>
        <begin position="27"/>
        <end position="276"/>
    </location>
</feature>
<dbReference type="InterPro" id="IPR003646">
    <property type="entry name" value="SH3-like_bac-type"/>
</dbReference>
<name>A0A385Q1K1_9FIRM</name>
<proteinExistence type="predicted"/>
<dbReference type="Pfam" id="PF08239">
    <property type="entry name" value="SH3_3"/>
    <property type="match status" value="2"/>
</dbReference>
<dbReference type="AlphaFoldDB" id="A0A385Q1K1"/>
<organism evidence="4 5">
    <name type="scientific">Lachnoanaerobaculum umeaense</name>
    <dbReference type="NCBI Taxonomy" id="617123"/>
    <lineage>
        <taxon>Bacteria</taxon>
        <taxon>Bacillati</taxon>
        <taxon>Bacillota</taxon>
        <taxon>Clostridia</taxon>
        <taxon>Lachnospirales</taxon>
        <taxon>Lachnospiraceae</taxon>
        <taxon>Lachnoanaerobaculum</taxon>
    </lineage>
</organism>
<feature type="signal peptide" evidence="2">
    <location>
        <begin position="1"/>
        <end position="26"/>
    </location>
</feature>
<protein>
    <submittedName>
        <fullName evidence="4">SH3 domain-containing protein</fullName>
    </submittedName>
</protein>
<feature type="compositionally biased region" description="Acidic residues" evidence="1">
    <location>
        <begin position="50"/>
        <end position="66"/>
    </location>
</feature>
<dbReference type="SMART" id="SM00287">
    <property type="entry name" value="SH3b"/>
    <property type="match status" value="2"/>
</dbReference>
<keyword evidence="5" id="KW-1185">Reference proteome</keyword>
<evidence type="ECO:0000313" key="5">
    <source>
        <dbReference type="Proteomes" id="UP000265562"/>
    </source>
</evidence>
<evidence type="ECO:0000256" key="1">
    <source>
        <dbReference type="SAM" id="MobiDB-lite"/>
    </source>
</evidence>
<evidence type="ECO:0000259" key="3">
    <source>
        <dbReference type="SMART" id="SM00287"/>
    </source>
</evidence>
<dbReference type="KEGG" id="lua:D4A81_08505"/>
<dbReference type="InterPro" id="IPR052354">
    <property type="entry name" value="Cell_Wall_Dynamics_Protein"/>
</dbReference>
<dbReference type="PANTHER" id="PTHR34408">
    <property type="entry name" value="FAMILY PROTEIN, PUTATIVE-RELATED"/>
    <property type="match status" value="1"/>
</dbReference>
<dbReference type="Gene3D" id="2.30.30.40">
    <property type="entry name" value="SH3 Domains"/>
    <property type="match status" value="2"/>
</dbReference>
<feature type="compositionally biased region" description="Low complexity" evidence="1">
    <location>
        <begin position="89"/>
        <end position="126"/>
    </location>
</feature>
<sequence>MENIVMKRKGVIVALFCLLLMLCMNACSDGVTIDVRDRQSTREKKRADRDEEEEEDEEDEEDDEAPPTESRKKKKKKTAKTTEIETTEESIIIETYSQPQETLPQETLPPTTQPQETLPPATQPQPTQAQVLTTLYVVNCRESITLRTSPSTSASEIRQIPLGAAVSFMENASNGFYKVAYMGNTGYALASYLSESPYDHYTVPATTAADDSFTGIVVNCKQSITLRRVPSTSGAEILQIPLGSLVTVYGRADNGFYYVYYGGYDGYALASYIDPY</sequence>
<evidence type="ECO:0000313" key="4">
    <source>
        <dbReference type="EMBL" id="AYA99976.1"/>
    </source>
</evidence>
<keyword evidence="2" id="KW-0732">Signal</keyword>
<feature type="compositionally biased region" description="Basic and acidic residues" evidence="1">
    <location>
        <begin position="37"/>
        <end position="49"/>
    </location>
</feature>
<dbReference type="EMBL" id="CP032364">
    <property type="protein sequence ID" value="AYA99976.1"/>
    <property type="molecule type" value="Genomic_DNA"/>
</dbReference>
<accession>A0A385Q1K1</accession>
<dbReference type="PANTHER" id="PTHR34408:SF1">
    <property type="entry name" value="GLYCOSYL HYDROLASE FAMILY 19 DOMAIN-CONTAINING PROTEIN HI_1415"/>
    <property type="match status" value="1"/>
</dbReference>